<protein>
    <recommendedName>
        <fullName evidence="6">Methyltransferase domain-containing protein</fullName>
    </recommendedName>
</protein>
<accession>A0A0K3CFT1</accession>
<dbReference type="Proteomes" id="UP000199069">
    <property type="component" value="Unassembled WGS sequence"/>
</dbReference>
<gene>
    <name evidence="2" type="primary">FGENESH: predicted gene_6.210</name>
    <name evidence="3" type="ORF">AAT19DRAFT_14714</name>
    <name evidence="2" type="ORF">BN2166_0032880</name>
</gene>
<dbReference type="SUPFAM" id="SSF53335">
    <property type="entry name" value="S-adenosyl-L-methionine-dependent methyltransferases"/>
    <property type="match status" value="1"/>
</dbReference>
<dbReference type="Pfam" id="PF06080">
    <property type="entry name" value="DUF938"/>
    <property type="match status" value="1"/>
</dbReference>
<reference evidence="3 5" key="2">
    <citation type="journal article" date="2018" name="Elife">
        <title>Functional genomics of lipid metabolism in the oleaginous yeast Rhodosporidium toruloides.</title>
        <authorList>
            <person name="Coradetti S.T."/>
            <person name="Pinel D."/>
            <person name="Geiselman G."/>
            <person name="Ito M."/>
            <person name="Mondo S."/>
            <person name="Reilly M.C."/>
            <person name="Cheng Y.F."/>
            <person name="Bauer S."/>
            <person name="Grigoriev I."/>
            <person name="Gladden J.M."/>
            <person name="Simmons B.A."/>
            <person name="Brem R."/>
            <person name="Arkin A.P."/>
            <person name="Skerker J.M."/>
        </authorList>
    </citation>
    <scope>NUCLEOTIDE SEQUENCE [LARGE SCALE GENOMIC DNA]</scope>
    <source>
        <strain evidence="3 5">NBRC 0880</strain>
    </source>
</reference>
<comment type="similarity">
    <text evidence="1">Belongs to the UPF0585 family.</text>
</comment>
<dbReference type="OMA" id="YLYGPYK"/>
<evidence type="ECO:0000313" key="4">
    <source>
        <dbReference type="Proteomes" id="UP000199069"/>
    </source>
</evidence>
<name>A0A0K3CFT1_RHOTO</name>
<proteinExistence type="inferred from homology"/>
<dbReference type="PANTHER" id="PTHR20974:SF0">
    <property type="entry name" value="UPF0585 PROTEIN CG18661"/>
    <property type="match status" value="1"/>
</dbReference>
<evidence type="ECO:0000313" key="2">
    <source>
        <dbReference type="EMBL" id="CTR07427.1"/>
    </source>
</evidence>
<dbReference type="Proteomes" id="UP000239560">
    <property type="component" value="Unassembled WGS sequence"/>
</dbReference>
<evidence type="ECO:0000313" key="5">
    <source>
        <dbReference type="Proteomes" id="UP000239560"/>
    </source>
</evidence>
<sequence length="254" mass="27770">MAAPNPAHASADSADGPRFPSTLAPDAYYEGLLDRLQTALLPTLDPFFSSLSSLSSSSSSHPLVLELASGNGTHATLFTRSYPSLSIQPTECDSFGVKRINETVARDGAERVRRAIRVDVMSDGDWEGLGRRLREEEGEGKRYDLVFGSNFLHMVPFPDAPHRIFRLLLTHSLLTPTAKLLIYGPFKSDTGFFSPSDAAFDKAIASRPSSYPLGLRSIDALGRIAREEGWKLSERIGVAKGNWVLVFEQEGEGK</sequence>
<dbReference type="PANTHER" id="PTHR20974">
    <property type="entry name" value="UPF0585 PROTEIN CG18661"/>
    <property type="match status" value="1"/>
</dbReference>
<dbReference type="InterPro" id="IPR029063">
    <property type="entry name" value="SAM-dependent_MTases_sf"/>
</dbReference>
<evidence type="ECO:0008006" key="6">
    <source>
        <dbReference type="Google" id="ProtNLM"/>
    </source>
</evidence>
<dbReference type="EMBL" id="CWKI01000006">
    <property type="protein sequence ID" value="CTR07427.1"/>
    <property type="molecule type" value="Genomic_DNA"/>
</dbReference>
<dbReference type="Gene3D" id="3.40.50.150">
    <property type="entry name" value="Vaccinia Virus protein VP39"/>
    <property type="match status" value="1"/>
</dbReference>
<dbReference type="InterPro" id="IPR010342">
    <property type="entry name" value="DUF938"/>
</dbReference>
<keyword evidence="4" id="KW-1185">Reference proteome</keyword>
<reference evidence="2 4" key="1">
    <citation type="submission" date="2015-07" db="EMBL/GenBank/DDBJ databases">
        <authorList>
            <person name="Cajimat M.N.B."/>
            <person name="Milazzo M.L."/>
            <person name="Fulhorst C.F."/>
        </authorList>
    </citation>
    <scope>NUCLEOTIDE SEQUENCE [LARGE SCALE GENOMIC DNA]</scope>
    <source>
        <strain evidence="2">Single colony</strain>
    </source>
</reference>
<dbReference type="EMBL" id="LCTV02000006">
    <property type="protein sequence ID" value="PRQ74361.1"/>
    <property type="molecule type" value="Genomic_DNA"/>
</dbReference>
<evidence type="ECO:0000256" key="1">
    <source>
        <dbReference type="ARBA" id="ARBA00008308"/>
    </source>
</evidence>
<evidence type="ECO:0000313" key="3">
    <source>
        <dbReference type="EMBL" id="PRQ74361.1"/>
    </source>
</evidence>
<dbReference type="AlphaFoldDB" id="A0A0K3CFT1"/>
<dbReference type="OrthoDB" id="10258744at2759"/>
<organism evidence="2 4">
    <name type="scientific">Rhodotorula toruloides</name>
    <name type="common">Yeast</name>
    <name type="synonym">Rhodosporidium toruloides</name>
    <dbReference type="NCBI Taxonomy" id="5286"/>
    <lineage>
        <taxon>Eukaryota</taxon>
        <taxon>Fungi</taxon>
        <taxon>Dikarya</taxon>
        <taxon>Basidiomycota</taxon>
        <taxon>Pucciniomycotina</taxon>
        <taxon>Microbotryomycetes</taxon>
        <taxon>Sporidiobolales</taxon>
        <taxon>Sporidiobolaceae</taxon>
        <taxon>Rhodotorula</taxon>
    </lineage>
</organism>